<dbReference type="InterPro" id="IPR040648">
    <property type="entry name" value="HMGXB3_CxC4"/>
</dbReference>
<dbReference type="Proteomes" id="UP001213000">
    <property type="component" value="Unassembled WGS sequence"/>
</dbReference>
<proteinExistence type="predicted"/>
<dbReference type="Pfam" id="PF18717">
    <property type="entry name" value="CxC4"/>
    <property type="match status" value="1"/>
</dbReference>
<sequence>MSSKRNKRALSPSSVQISLDPLPPIKLPKPICFTPADVPIQPGLSPQKKQRIRMTLEPTIKGQNTIDSPALLFQDIHPGGDFESTQEEILDPYYTHSSPGSSTLTANEPPSLDILPSEEIDGAQPDPDSYYREFYEAVMVEAIPFLRIGSDLYVVTGWDTRSGRRTNAWYHVQIDYSQGLAQPRYLEDTPIEPLFNDDNPLYHIIPFAESDHDHGKIRHFSVGSAKEPLVAKYCVVVIYTGPDSGAGHWRCSKDGSLVLCSHITECQNYLQQLLTGDPNAKRPEIEHSLLEVRQVKEAPGKPHQAVSHLSIAPPSWARISSDQVDYLEAPPLESHPGTLLLSNNSQCLCGAKYSPEGEIFWRTCTVYTLLRPYTTQIQLQKCLNCNTKRYPSAAIGPDGRDLGIFNYNNTTLFSHDVLDEYTMAYTSSETPFVAFVTSMSRRYKMRTNPPVPFPHENTFRAAWFGYANLLDLSNDMKQLQDSLSPPTLPHATSVSRNCHYPKNQSLIQLDKLRKLLSFICNGSSLVIPQQKESSMSEKEVQASIKNLETVLERIKAIPKAQEEILNHCPELLDLFLEFYGEEQFGKHKEPPKAVREFFSQISANESCLQLINRSSLCVLQDFINGPSLAKLNRLACIPCIYWLIVERWKEERQFSETLLKTLTWVASCVQQTLESCITYDALPLDETITESDSEWKKTAIAPIHKYDVGNARQCDLRNQLADEMLEELHECPVEDFMKHYIPYDLNDNYVQRALEHLQNLELLSPEHGWKDFDVLPSSVAGTEEHIFSGLKPIADALGQVGCGRRSRQFSYDECPNVTPIAEIEGAGFRVDACLHPTGSPFSLTTDVAVIMGFKKEKKAEVVRENHRQVASAANFLMNDDPRRMWMYAISIEDELMSVWKFSRSHSVKPENFSFIERPDILVKFFLLFLFAREDEIGFDPSVHRLIDKDNKIYYIYEIEQEDAAEEFSEISVVNDTQGKEIDKEPEQEKELVCISGRQTRIWRAIEVNGKTAGARAIGKSEVALKDVWIDKDSRSEFQIQEMINKKLRALKPEDFLWADESLRQEIEHALSEFPKNLPLMQIVCGGWGAETEPRSDARLEPKFLFPDKISPTPTLSSRSTNPRSTQARHSASGTDGYVPTAARIPRFPDREFTAKRQYRLVYDRVGCSLSEAEDLSSSFTAIKDAYIALVLLFLAGWVHRDVSAGNIIVTKDANGRVSGRLSDIEYAKESDRVGEGVLDHKTGTAFFMPIEIHSGMPLLVRPRPVQSNRETDQLVSPPNLSSRAFAVFGAHHDAESLAAWTSLWVVLCRVEYAAALGAAPLIYTNGETPTEERQRLFRGISDPRIEAGIHPKLYSYGFFDIFGQITAALCNACLVSPDSREQKMSHQNLHNFVYSCLCQFVDIAARAQAQHVNLRQLSHKTKDSSISPGKRSTEKVNQYFTDGKSKSKSKKRKEETALNQAEDRICTRASKKAKLSH</sequence>
<accession>A0AAD5VJQ3</accession>
<feature type="region of interest" description="Disordered" evidence="1">
    <location>
        <begin position="1"/>
        <end position="21"/>
    </location>
</feature>
<dbReference type="Pfam" id="PF17667">
    <property type="entry name" value="Pkinase_fungal"/>
    <property type="match status" value="1"/>
</dbReference>
<reference evidence="4" key="1">
    <citation type="submission" date="2022-07" db="EMBL/GenBank/DDBJ databases">
        <title>Genome Sequence of Leucocoprinus birnbaumii.</title>
        <authorList>
            <person name="Buettner E."/>
        </authorList>
    </citation>
    <scope>NUCLEOTIDE SEQUENCE</scope>
    <source>
        <strain evidence="4">VT141</strain>
    </source>
</reference>
<organism evidence="4 5">
    <name type="scientific">Leucocoprinus birnbaumii</name>
    <dbReference type="NCBI Taxonomy" id="56174"/>
    <lineage>
        <taxon>Eukaryota</taxon>
        <taxon>Fungi</taxon>
        <taxon>Dikarya</taxon>
        <taxon>Basidiomycota</taxon>
        <taxon>Agaricomycotina</taxon>
        <taxon>Agaricomycetes</taxon>
        <taxon>Agaricomycetidae</taxon>
        <taxon>Agaricales</taxon>
        <taxon>Agaricineae</taxon>
        <taxon>Agaricaceae</taxon>
        <taxon>Leucocoprinus</taxon>
    </lineage>
</organism>
<evidence type="ECO:0000259" key="2">
    <source>
        <dbReference type="Pfam" id="PF17667"/>
    </source>
</evidence>
<evidence type="ECO:0000313" key="5">
    <source>
        <dbReference type="Proteomes" id="UP001213000"/>
    </source>
</evidence>
<name>A0AAD5VJQ3_9AGAR</name>
<dbReference type="PANTHER" id="PTHR38248:SF2">
    <property type="entry name" value="FUNK1 11"/>
    <property type="match status" value="1"/>
</dbReference>
<dbReference type="InterPro" id="IPR040976">
    <property type="entry name" value="Pkinase_fungal"/>
</dbReference>
<feature type="region of interest" description="Disordered" evidence="1">
    <location>
        <begin position="1105"/>
        <end position="1140"/>
    </location>
</feature>
<dbReference type="EMBL" id="JANIEX010000922">
    <property type="protein sequence ID" value="KAJ3562028.1"/>
    <property type="molecule type" value="Genomic_DNA"/>
</dbReference>
<evidence type="ECO:0008006" key="6">
    <source>
        <dbReference type="Google" id="ProtNLM"/>
    </source>
</evidence>
<feature type="domain" description="HMG" evidence="3">
    <location>
        <begin position="338"/>
        <end position="466"/>
    </location>
</feature>
<evidence type="ECO:0000256" key="1">
    <source>
        <dbReference type="SAM" id="MobiDB-lite"/>
    </source>
</evidence>
<gene>
    <name evidence="4" type="ORF">NP233_g9831</name>
</gene>
<evidence type="ECO:0000313" key="4">
    <source>
        <dbReference type="EMBL" id="KAJ3562028.1"/>
    </source>
</evidence>
<feature type="region of interest" description="Disordered" evidence="1">
    <location>
        <begin position="1419"/>
        <end position="1463"/>
    </location>
</feature>
<feature type="compositionally biased region" description="Basic and acidic residues" evidence="1">
    <location>
        <begin position="1452"/>
        <end position="1463"/>
    </location>
</feature>
<dbReference type="PANTHER" id="PTHR38248">
    <property type="entry name" value="FUNK1 6"/>
    <property type="match status" value="1"/>
</dbReference>
<dbReference type="InterPro" id="IPR011009">
    <property type="entry name" value="Kinase-like_dom_sf"/>
</dbReference>
<keyword evidence="5" id="KW-1185">Reference proteome</keyword>
<evidence type="ECO:0000259" key="3">
    <source>
        <dbReference type="Pfam" id="PF18717"/>
    </source>
</evidence>
<dbReference type="SUPFAM" id="SSF56112">
    <property type="entry name" value="Protein kinase-like (PK-like)"/>
    <property type="match status" value="1"/>
</dbReference>
<comment type="caution">
    <text evidence="4">The sequence shown here is derived from an EMBL/GenBank/DDBJ whole genome shotgun (WGS) entry which is preliminary data.</text>
</comment>
<feature type="domain" description="Fungal-type protein kinase" evidence="2">
    <location>
        <begin position="845"/>
        <end position="1255"/>
    </location>
</feature>
<feature type="compositionally biased region" description="Polar residues" evidence="1">
    <location>
        <begin position="1111"/>
        <end position="1133"/>
    </location>
</feature>
<protein>
    <recommendedName>
        <fullName evidence="6">Fungal-type protein kinase domain-containing protein</fullName>
    </recommendedName>
</protein>